<dbReference type="RefSeq" id="WP_344707360.1">
    <property type="nucleotide sequence ID" value="NZ_BAABBQ010000001.1"/>
</dbReference>
<name>A0ABP7T3C1_9SPHN</name>
<keyword evidence="1" id="KW-0812">Transmembrane</keyword>
<comment type="caution">
    <text evidence="2">The sequence shown here is derived from an EMBL/GenBank/DDBJ whole genome shotgun (WGS) entry which is preliminary data.</text>
</comment>
<evidence type="ECO:0000313" key="2">
    <source>
        <dbReference type="EMBL" id="GAA4020371.1"/>
    </source>
</evidence>
<protein>
    <recommendedName>
        <fullName evidence="4">Major facilitator superfamily (MFS) profile domain-containing protein</fullName>
    </recommendedName>
</protein>
<dbReference type="Proteomes" id="UP001500235">
    <property type="component" value="Unassembled WGS sequence"/>
</dbReference>
<accession>A0ABP7T3C1</accession>
<dbReference type="EMBL" id="BAABBQ010000001">
    <property type="protein sequence ID" value="GAA4020371.1"/>
    <property type="molecule type" value="Genomic_DNA"/>
</dbReference>
<organism evidence="2 3">
    <name type="scientific">Sphingomonas swuensis</name>
    <dbReference type="NCBI Taxonomy" id="977800"/>
    <lineage>
        <taxon>Bacteria</taxon>
        <taxon>Pseudomonadati</taxon>
        <taxon>Pseudomonadota</taxon>
        <taxon>Alphaproteobacteria</taxon>
        <taxon>Sphingomonadales</taxon>
        <taxon>Sphingomonadaceae</taxon>
        <taxon>Sphingomonas</taxon>
    </lineage>
</organism>
<gene>
    <name evidence="2" type="ORF">GCM10022280_20910</name>
</gene>
<feature type="transmembrane region" description="Helical" evidence="1">
    <location>
        <begin position="42"/>
        <end position="62"/>
    </location>
</feature>
<evidence type="ECO:0000313" key="3">
    <source>
        <dbReference type="Proteomes" id="UP001500235"/>
    </source>
</evidence>
<evidence type="ECO:0000256" key="1">
    <source>
        <dbReference type="SAM" id="Phobius"/>
    </source>
</evidence>
<reference evidence="3" key="1">
    <citation type="journal article" date="2019" name="Int. J. Syst. Evol. Microbiol.">
        <title>The Global Catalogue of Microorganisms (GCM) 10K type strain sequencing project: providing services to taxonomists for standard genome sequencing and annotation.</title>
        <authorList>
            <consortium name="The Broad Institute Genomics Platform"/>
            <consortium name="The Broad Institute Genome Sequencing Center for Infectious Disease"/>
            <person name="Wu L."/>
            <person name="Ma J."/>
        </authorList>
    </citation>
    <scope>NUCLEOTIDE SEQUENCE [LARGE SCALE GENOMIC DNA]</scope>
    <source>
        <strain evidence="3">JCM 17563</strain>
    </source>
</reference>
<feature type="transmembrane region" description="Helical" evidence="1">
    <location>
        <begin position="95"/>
        <end position="113"/>
    </location>
</feature>
<keyword evidence="3" id="KW-1185">Reference proteome</keyword>
<keyword evidence="1" id="KW-1133">Transmembrane helix</keyword>
<proteinExistence type="predicted"/>
<evidence type="ECO:0008006" key="4">
    <source>
        <dbReference type="Google" id="ProtNLM"/>
    </source>
</evidence>
<feature type="transmembrane region" description="Helical" evidence="1">
    <location>
        <begin position="69"/>
        <end position="89"/>
    </location>
</feature>
<sequence>MIARRIIGTLAGFGFSTATILSVEKLGHLALGAPASPAEATTAMYLVVLVGWVLGAAVGGSIGSGISRWAGTAWIIAVLVALGVVASAFSFPDPWWLVAAGVVLPLLAAYLVTRSRPAEIPATP</sequence>
<keyword evidence="1" id="KW-0472">Membrane</keyword>